<dbReference type="Proteomes" id="UP000028545">
    <property type="component" value="Unassembled WGS sequence"/>
</dbReference>
<evidence type="ECO:0000313" key="3">
    <source>
        <dbReference type="Proteomes" id="UP000028545"/>
    </source>
</evidence>
<comment type="caution">
    <text evidence="2">The sequence shown here is derived from an EMBL/GenBank/DDBJ whole genome shotgun (WGS) entry which is preliminary data.</text>
</comment>
<accession>A0A084GDJ1</accession>
<dbReference type="RefSeq" id="XP_016645202.1">
    <property type="nucleotide sequence ID" value="XM_016784905.1"/>
</dbReference>
<name>A0A084GDJ1_PSEDA</name>
<dbReference type="PANTHER" id="PTHR35395">
    <property type="entry name" value="DUF6536 DOMAIN-CONTAINING PROTEIN"/>
    <property type="match status" value="1"/>
</dbReference>
<dbReference type="KEGG" id="sapo:SAPIO_CDS1693"/>
<protein>
    <submittedName>
        <fullName evidence="2">Uncharacterized protein</fullName>
    </submittedName>
</protein>
<dbReference type="VEuPathDB" id="FungiDB:SAPIO_CDS1693"/>
<dbReference type="EMBL" id="JOWA01000077">
    <property type="protein sequence ID" value="KEZ45403.1"/>
    <property type="molecule type" value="Genomic_DNA"/>
</dbReference>
<feature type="transmembrane region" description="Helical" evidence="1">
    <location>
        <begin position="20"/>
        <end position="40"/>
    </location>
</feature>
<dbReference type="PANTHER" id="PTHR35395:SF1">
    <property type="entry name" value="DUF6536 DOMAIN-CONTAINING PROTEIN"/>
    <property type="match status" value="1"/>
</dbReference>
<dbReference type="AlphaFoldDB" id="A0A084GDJ1"/>
<organism evidence="2 3">
    <name type="scientific">Pseudallescheria apiosperma</name>
    <name type="common">Scedosporium apiospermum</name>
    <dbReference type="NCBI Taxonomy" id="563466"/>
    <lineage>
        <taxon>Eukaryota</taxon>
        <taxon>Fungi</taxon>
        <taxon>Dikarya</taxon>
        <taxon>Ascomycota</taxon>
        <taxon>Pezizomycotina</taxon>
        <taxon>Sordariomycetes</taxon>
        <taxon>Hypocreomycetidae</taxon>
        <taxon>Microascales</taxon>
        <taxon>Microascaceae</taxon>
        <taxon>Scedosporium</taxon>
    </lineage>
</organism>
<dbReference type="OrthoDB" id="5429634at2759"/>
<keyword evidence="1" id="KW-0812">Transmembrane</keyword>
<gene>
    <name evidence="2" type="ORF">SAPIO_CDS1693</name>
</gene>
<keyword evidence="1" id="KW-1133">Transmembrane helix</keyword>
<evidence type="ECO:0000256" key="1">
    <source>
        <dbReference type="SAM" id="Phobius"/>
    </source>
</evidence>
<reference evidence="2 3" key="1">
    <citation type="journal article" date="2014" name="Genome Announc.">
        <title>Draft genome sequence of the pathogenic fungus Scedosporium apiospermum.</title>
        <authorList>
            <person name="Vandeputte P."/>
            <person name="Ghamrawi S."/>
            <person name="Rechenmann M."/>
            <person name="Iltis A."/>
            <person name="Giraud S."/>
            <person name="Fleury M."/>
            <person name="Thornton C."/>
            <person name="Delhaes L."/>
            <person name="Meyer W."/>
            <person name="Papon N."/>
            <person name="Bouchara J.P."/>
        </authorList>
    </citation>
    <scope>NUCLEOTIDE SEQUENCE [LARGE SCALE GENOMIC DNA]</scope>
    <source>
        <strain evidence="2 3">IHEM 14462</strain>
    </source>
</reference>
<dbReference type="HOGENOM" id="CLU_1816910_0_0_1"/>
<dbReference type="OMA" id="VWENTMI"/>
<keyword evidence="3" id="KW-1185">Reference proteome</keyword>
<sequence>MLRKRWGAAVSRRRWVSTIVLYMVALVASLTFMGMGIYSITGPRDAKSLWSLGMGVVSETALINDIELPASIGINNLFCIFLANLPQLIFSILYFQYNAIFTCMLAAKEWSEFGVRRKPVRVSSSPRGCTTDTVLFTASIRI</sequence>
<keyword evidence="1" id="KW-0472">Membrane</keyword>
<evidence type="ECO:0000313" key="2">
    <source>
        <dbReference type="EMBL" id="KEZ45403.1"/>
    </source>
</evidence>
<proteinExistence type="predicted"/>
<dbReference type="GeneID" id="27720765"/>